<feature type="compositionally biased region" description="Low complexity" evidence="1">
    <location>
        <begin position="278"/>
        <end position="287"/>
    </location>
</feature>
<keyword evidence="2" id="KW-1133">Transmembrane helix</keyword>
<name>A0A853DWZ8_9MICO</name>
<comment type="caution">
    <text evidence="3">The sequence shown here is derived from an EMBL/GenBank/DDBJ whole genome shotgun (WGS) entry which is preliminary data.</text>
</comment>
<evidence type="ECO:0000313" key="3">
    <source>
        <dbReference type="EMBL" id="NYK10840.1"/>
    </source>
</evidence>
<dbReference type="EMBL" id="JACCHJ010000001">
    <property type="protein sequence ID" value="NYK10840.1"/>
    <property type="molecule type" value="Genomic_DNA"/>
</dbReference>
<feature type="transmembrane region" description="Helical" evidence="2">
    <location>
        <begin position="456"/>
        <end position="477"/>
    </location>
</feature>
<proteinExistence type="predicted"/>
<keyword evidence="4" id="KW-1185">Reference proteome</keyword>
<dbReference type="RefSeq" id="WP_179701471.1">
    <property type="nucleotide sequence ID" value="NZ_BAAAHA010000009.1"/>
</dbReference>
<feature type="region of interest" description="Disordered" evidence="1">
    <location>
        <begin position="278"/>
        <end position="306"/>
    </location>
</feature>
<evidence type="ECO:0000256" key="1">
    <source>
        <dbReference type="SAM" id="MobiDB-lite"/>
    </source>
</evidence>
<reference evidence="3 4" key="1">
    <citation type="submission" date="2020-07" db="EMBL/GenBank/DDBJ databases">
        <title>Sequencing the genomes of 1000 actinobacteria strains.</title>
        <authorList>
            <person name="Klenk H.-P."/>
        </authorList>
    </citation>
    <scope>NUCLEOTIDE SEQUENCE [LARGE SCALE GENOMIC DNA]</scope>
    <source>
        <strain evidence="3 4">DSM 15166</strain>
    </source>
</reference>
<organism evidence="3 4">
    <name type="scientific">Leifsonia naganoensis</name>
    <dbReference type="NCBI Taxonomy" id="150025"/>
    <lineage>
        <taxon>Bacteria</taxon>
        <taxon>Bacillati</taxon>
        <taxon>Actinomycetota</taxon>
        <taxon>Actinomycetes</taxon>
        <taxon>Micrococcales</taxon>
        <taxon>Microbacteriaceae</taxon>
        <taxon>Leifsonia</taxon>
    </lineage>
</organism>
<sequence>MTHRISHLLTATALTGLAVFLGVLQALVPASSAHSLSGAGHGPGYLSSDGWWLGTYRLDDGAQGFCLNAGKTSPTGYSLEYVDGDALGWFSPEQAARLAYISRTWAGTDDRRTAAAGQIATWMVSGLNGHSPESYAQRAGADAGAVLALAHSMAEESARLATTAVRAEAVVELAETGPGRLRVELTAERLSGSELLPAAAHAAVVSLDGARFSDGSSTATVETGRDIPIVPDVQEASVAVMATASLDQLPYGAGLRVAVPDGEHVQSLLMAVPASTTASAGASTSGPSPLPFRPTVETTTSAPEATVGDRITDRLRVSVDSADGLLPTWGVHASEEGFVPVAAVVESSLLGPFPQPIQVAESAPEGAPVVCTVETVVDGVGDYETPSCELPAPGYYVWIERIDPERVAPELGGLRMLPWSSPFGVASEITRALPVSAPVSLSTPVLAATGADSEVALGWGAAGIAAVGLGLVALHGAGRVRQTSRSHLAVRRGHGA</sequence>
<keyword evidence="2" id="KW-0812">Transmembrane</keyword>
<accession>A0A853DWZ8</accession>
<evidence type="ECO:0000256" key="2">
    <source>
        <dbReference type="SAM" id="Phobius"/>
    </source>
</evidence>
<protein>
    <submittedName>
        <fullName evidence="3">Uncharacterized protein</fullName>
    </submittedName>
</protein>
<evidence type="ECO:0000313" key="4">
    <source>
        <dbReference type="Proteomes" id="UP000521075"/>
    </source>
</evidence>
<dbReference type="Proteomes" id="UP000521075">
    <property type="component" value="Unassembled WGS sequence"/>
</dbReference>
<dbReference type="AlphaFoldDB" id="A0A853DWZ8"/>
<keyword evidence="2" id="KW-0472">Membrane</keyword>
<gene>
    <name evidence="3" type="ORF">HNR14_002721</name>
</gene>